<dbReference type="AlphaFoldDB" id="A0A1R3VGQ2"/>
<evidence type="ECO:0000313" key="1">
    <source>
        <dbReference type="EMBL" id="SIT59102.1"/>
    </source>
</evidence>
<proteinExistence type="predicted"/>
<dbReference type="Proteomes" id="UP000188388">
    <property type="component" value="Unassembled WGS sequence"/>
</dbReference>
<name>A0A1R3VGQ2_9HYPH</name>
<sequence>MPLGTGHPGGRVEIGDARNLPFTIKRSPVRERLTPDVHPGGFVLGCKLAMYGDLAARIGLLDERLGPGGHVGTRKVMTRPGARSL</sequence>
<dbReference type="EMBL" id="FTPD01000067">
    <property type="protein sequence ID" value="SIT59102.1"/>
    <property type="molecule type" value="Genomic_DNA"/>
</dbReference>
<reference evidence="2" key="1">
    <citation type="submission" date="2017-01" db="EMBL/GenBank/DDBJ databases">
        <authorList>
            <person name="Brunel B."/>
        </authorList>
    </citation>
    <scope>NUCLEOTIDE SEQUENCE [LARGE SCALE GENOMIC DNA]</scope>
</reference>
<keyword evidence="2" id="KW-1185">Reference proteome</keyword>
<organism evidence="1 2">
    <name type="scientific">Mesorhizobium prunaredense</name>
    <dbReference type="NCBI Taxonomy" id="1631249"/>
    <lineage>
        <taxon>Bacteria</taxon>
        <taxon>Pseudomonadati</taxon>
        <taxon>Pseudomonadota</taxon>
        <taxon>Alphaproteobacteria</taxon>
        <taxon>Hyphomicrobiales</taxon>
        <taxon>Phyllobacteriaceae</taxon>
        <taxon>Mesorhizobium</taxon>
    </lineage>
</organism>
<gene>
    <name evidence="1" type="ORF">BQ8794_70032</name>
</gene>
<dbReference type="STRING" id="1631249.BQ8794_70032"/>
<evidence type="ECO:0000313" key="2">
    <source>
        <dbReference type="Proteomes" id="UP000188388"/>
    </source>
</evidence>
<protein>
    <submittedName>
        <fullName evidence="1">Uncharacterized protein</fullName>
    </submittedName>
</protein>
<accession>A0A1R3VGQ2</accession>